<dbReference type="GO" id="GO:0008270">
    <property type="term" value="F:zinc ion binding"/>
    <property type="evidence" value="ECO:0007669"/>
    <property type="project" value="UniProtKB-KW"/>
</dbReference>
<dbReference type="AlphaFoldDB" id="A0A8B8FAQ5"/>
<proteinExistence type="predicted"/>
<evidence type="ECO:0000256" key="1">
    <source>
        <dbReference type="PROSITE-ProRule" id="PRU00047"/>
    </source>
</evidence>
<evidence type="ECO:0000259" key="3">
    <source>
        <dbReference type="PROSITE" id="PS50158"/>
    </source>
</evidence>
<dbReference type="RefSeq" id="XP_025407430.1">
    <property type="nucleotide sequence ID" value="XM_025551645.1"/>
</dbReference>
<dbReference type="Gene3D" id="4.10.60.10">
    <property type="entry name" value="Zinc finger, CCHC-type"/>
    <property type="match status" value="1"/>
</dbReference>
<dbReference type="InterPro" id="IPR036875">
    <property type="entry name" value="Znf_CCHC_sf"/>
</dbReference>
<accession>A0A8B8FAQ5</accession>
<dbReference type="SUPFAM" id="SSF57756">
    <property type="entry name" value="Retrovirus zinc finger-like domains"/>
    <property type="match status" value="1"/>
</dbReference>
<keyword evidence="1" id="KW-0863">Zinc-finger</keyword>
<name>A0A8B8FAQ5_9HEMI</name>
<dbReference type="Pfam" id="PF00098">
    <property type="entry name" value="zf-CCHC"/>
    <property type="match status" value="1"/>
</dbReference>
<organism evidence="4 5">
    <name type="scientific">Sipha flava</name>
    <name type="common">yellow sugarcane aphid</name>
    <dbReference type="NCBI Taxonomy" id="143950"/>
    <lineage>
        <taxon>Eukaryota</taxon>
        <taxon>Metazoa</taxon>
        <taxon>Ecdysozoa</taxon>
        <taxon>Arthropoda</taxon>
        <taxon>Hexapoda</taxon>
        <taxon>Insecta</taxon>
        <taxon>Pterygota</taxon>
        <taxon>Neoptera</taxon>
        <taxon>Paraneoptera</taxon>
        <taxon>Hemiptera</taxon>
        <taxon>Sternorrhyncha</taxon>
        <taxon>Aphidomorpha</taxon>
        <taxon>Aphidoidea</taxon>
        <taxon>Aphididae</taxon>
        <taxon>Sipha</taxon>
    </lineage>
</organism>
<feature type="domain" description="CCHC-type" evidence="3">
    <location>
        <begin position="353"/>
        <end position="366"/>
    </location>
</feature>
<dbReference type="GeneID" id="112681386"/>
<evidence type="ECO:0000313" key="5">
    <source>
        <dbReference type="RefSeq" id="XP_025407430.1"/>
    </source>
</evidence>
<keyword evidence="1" id="KW-0479">Metal-binding</keyword>
<feature type="region of interest" description="Disordered" evidence="2">
    <location>
        <begin position="140"/>
        <end position="164"/>
    </location>
</feature>
<dbReference type="OrthoDB" id="6615185at2759"/>
<sequence>MCAFAQANKNVHKELKETLVNSNKVMTQYVKAVNLERTKQNHNPTTCSAGGSTHLMKCETTQTETRTIQTTEHTEVEWMKERIIQQDEKLDIIMATITQYNNDIQSFRETANDGYAGPHSQNNDGGSWAEVVNKKGKAFKVNNPAAAPPPSKLSEARRVTKGASRHGVRIRPAAIVIDAASEEDFPALTQKIKCGISVGNNITGMRKTKKGSLLLEVRGDQDAVNLVRSEVSRAVGTGANVRQLHQRTMLEIRDIDTWSNRDDIADSIANETSVKRDMVNVVSLKNVYGRSQTALVLLPTNEANAIVACGRINISVVSCRVRVAENRKRRCYRCLAFDHESKECRGMDRRNCCRRCGKVGHFAKDCTTEVKEAATFGELLRKETRSNGERTLEAEGILAKMSQANPPH</sequence>
<gene>
    <name evidence="5" type="primary">LOC112681386</name>
</gene>
<keyword evidence="4" id="KW-1185">Reference proteome</keyword>
<evidence type="ECO:0000256" key="2">
    <source>
        <dbReference type="SAM" id="MobiDB-lite"/>
    </source>
</evidence>
<dbReference type="SMART" id="SM00343">
    <property type="entry name" value="ZnF_C2HC"/>
    <property type="match status" value="2"/>
</dbReference>
<reference evidence="5" key="1">
    <citation type="submission" date="2025-08" db="UniProtKB">
        <authorList>
            <consortium name="RefSeq"/>
        </authorList>
    </citation>
    <scope>IDENTIFICATION</scope>
    <source>
        <tissue evidence="5">Whole body</tissue>
    </source>
</reference>
<evidence type="ECO:0000313" key="4">
    <source>
        <dbReference type="Proteomes" id="UP000694846"/>
    </source>
</evidence>
<dbReference type="PROSITE" id="PS50158">
    <property type="entry name" value="ZF_CCHC"/>
    <property type="match status" value="1"/>
</dbReference>
<protein>
    <submittedName>
        <fullName evidence="5">Uncharacterized protein LOC112681386</fullName>
    </submittedName>
</protein>
<dbReference type="Proteomes" id="UP000694846">
    <property type="component" value="Unplaced"/>
</dbReference>
<keyword evidence="1" id="KW-0862">Zinc</keyword>
<dbReference type="GO" id="GO:0003676">
    <property type="term" value="F:nucleic acid binding"/>
    <property type="evidence" value="ECO:0007669"/>
    <property type="project" value="InterPro"/>
</dbReference>
<dbReference type="InterPro" id="IPR001878">
    <property type="entry name" value="Znf_CCHC"/>
</dbReference>